<gene>
    <name evidence="3" type="ORF">SAMN02745753_02634</name>
</gene>
<dbReference type="Pfam" id="PF03401">
    <property type="entry name" value="TctC"/>
    <property type="match status" value="1"/>
</dbReference>
<sequence>MKKTIIGALTALTLSTTALAAFPEKDIQGIIQWGAGGSTDTVMRSISPHAEKALGVDIVLTNKTGGVGAIAMKYVNSKDDDGYTLLMGAENPQMYKVLGLGDMDYNDMITINILARGTPVFVARNDAPYNNMQEFTDFVKAHPGELKIGSTGNGGLTSIVMAMLQSQISLDYTSIPYNGDGPALTALQGGAIDVMPAVLGATIEQIKAGRMKVIGLVDKEANKLLPGVAPITDTFPGLKSYLPWGPFFGIFVKQGTPDDVVKKLQGAFQQAAFHPDFIDLMQKRGFTILNISGEEANYFLSGYRSTSSWLVHEAGFSKRSPEEFNIPRP</sequence>
<evidence type="ECO:0000313" key="4">
    <source>
        <dbReference type="Proteomes" id="UP000184517"/>
    </source>
</evidence>
<name>A0A1M5EGC7_9GAMM</name>
<feature type="chain" id="PRO_5012567444" evidence="2">
    <location>
        <begin position="21"/>
        <end position="329"/>
    </location>
</feature>
<proteinExistence type="inferred from homology"/>
<organism evidence="3 4">
    <name type="scientific">Marinomonas polaris DSM 16579</name>
    <dbReference type="NCBI Taxonomy" id="1122206"/>
    <lineage>
        <taxon>Bacteria</taxon>
        <taxon>Pseudomonadati</taxon>
        <taxon>Pseudomonadota</taxon>
        <taxon>Gammaproteobacteria</taxon>
        <taxon>Oceanospirillales</taxon>
        <taxon>Oceanospirillaceae</taxon>
        <taxon>Marinomonas</taxon>
    </lineage>
</organism>
<dbReference type="PIRSF" id="PIRSF017082">
    <property type="entry name" value="YflP"/>
    <property type="match status" value="1"/>
</dbReference>
<dbReference type="AlphaFoldDB" id="A0A1M5EGC7"/>
<dbReference type="InterPro" id="IPR005064">
    <property type="entry name" value="BUG"/>
</dbReference>
<dbReference type="InterPro" id="IPR042100">
    <property type="entry name" value="Bug_dom1"/>
</dbReference>
<dbReference type="Gene3D" id="3.40.190.150">
    <property type="entry name" value="Bordetella uptake gene, domain 1"/>
    <property type="match status" value="1"/>
</dbReference>
<comment type="similarity">
    <text evidence="1">Belongs to the UPF0065 (bug) family.</text>
</comment>
<dbReference type="CDD" id="cd07012">
    <property type="entry name" value="PBP2_Bug_TTT"/>
    <property type="match status" value="1"/>
</dbReference>
<dbReference type="Gene3D" id="3.40.190.10">
    <property type="entry name" value="Periplasmic binding protein-like II"/>
    <property type="match status" value="1"/>
</dbReference>
<dbReference type="SUPFAM" id="SSF53850">
    <property type="entry name" value="Periplasmic binding protein-like II"/>
    <property type="match status" value="1"/>
</dbReference>
<keyword evidence="3" id="KW-0675">Receptor</keyword>
<reference evidence="4" key="1">
    <citation type="submission" date="2016-11" db="EMBL/GenBank/DDBJ databases">
        <authorList>
            <person name="Varghese N."/>
            <person name="Submissions S."/>
        </authorList>
    </citation>
    <scope>NUCLEOTIDE SEQUENCE [LARGE SCALE GENOMIC DNA]</scope>
    <source>
        <strain evidence="4">DSM 16579</strain>
    </source>
</reference>
<dbReference type="STRING" id="1122206.SAMN02745753_02634"/>
<keyword evidence="2" id="KW-0732">Signal</keyword>
<protein>
    <submittedName>
        <fullName evidence="3">Tripartite-type tricarboxylate transporter, receptor component TctC</fullName>
    </submittedName>
</protein>
<evidence type="ECO:0000256" key="2">
    <source>
        <dbReference type="SAM" id="SignalP"/>
    </source>
</evidence>
<dbReference type="RefSeq" id="WP_072840153.1">
    <property type="nucleotide sequence ID" value="NZ_FQVF01000011.1"/>
</dbReference>
<dbReference type="EMBL" id="FQVF01000011">
    <property type="protein sequence ID" value="SHF78295.1"/>
    <property type="molecule type" value="Genomic_DNA"/>
</dbReference>
<dbReference type="PANTHER" id="PTHR42928">
    <property type="entry name" value="TRICARBOXYLATE-BINDING PROTEIN"/>
    <property type="match status" value="1"/>
</dbReference>
<evidence type="ECO:0000256" key="1">
    <source>
        <dbReference type="ARBA" id="ARBA00006987"/>
    </source>
</evidence>
<keyword evidence="4" id="KW-1185">Reference proteome</keyword>
<evidence type="ECO:0000313" key="3">
    <source>
        <dbReference type="EMBL" id="SHF78295.1"/>
    </source>
</evidence>
<accession>A0A1M5EGC7</accession>
<dbReference type="OrthoDB" id="5171643at2"/>
<feature type="signal peptide" evidence="2">
    <location>
        <begin position="1"/>
        <end position="20"/>
    </location>
</feature>
<dbReference type="Proteomes" id="UP000184517">
    <property type="component" value="Unassembled WGS sequence"/>
</dbReference>
<dbReference type="PANTHER" id="PTHR42928:SF5">
    <property type="entry name" value="BLR1237 PROTEIN"/>
    <property type="match status" value="1"/>
</dbReference>